<feature type="disulfide bond" evidence="6">
    <location>
        <begin position="95"/>
        <end position="105"/>
    </location>
</feature>
<dbReference type="InterPro" id="IPR036772">
    <property type="entry name" value="SRCR-like_dom_sf"/>
</dbReference>
<feature type="disulfide bond" evidence="6">
    <location>
        <begin position="304"/>
        <end position="314"/>
    </location>
</feature>
<dbReference type="InterPro" id="IPR001190">
    <property type="entry name" value="SRCR"/>
</dbReference>
<dbReference type="FunFam" id="3.10.250.10:FF:000007">
    <property type="entry name" value="Soluble scavenger receptor cysteine-rich domain-containing protein SSC5D"/>
    <property type="match status" value="1"/>
</dbReference>
<keyword evidence="2" id="KW-0677">Repeat</keyword>
<keyword evidence="5" id="KW-0325">Glycoprotein</keyword>
<dbReference type="InterPro" id="IPR018289">
    <property type="entry name" value="MULE_transposase_dom"/>
</dbReference>
<name>A0A6J8ANF4_MYTCO</name>
<dbReference type="Gene3D" id="3.10.250.10">
    <property type="entry name" value="SRCR-like domain"/>
    <property type="match status" value="5"/>
</dbReference>
<evidence type="ECO:0000256" key="5">
    <source>
        <dbReference type="ARBA" id="ARBA00023180"/>
    </source>
</evidence>
<dbReference type="Pfam" id="PF10551">
    <property type="entry name" value="MULE"/>
    <property type="match status" value="1"/>
</dbReference>
<evidence type="ECO:0000256" key="3">
    <source>
        <dbReference type="ARBA" id="ARBA00023157"/>
    </source>
</evidence>
<sequence length="1054" mass="120133">MRAIFSNVIYLVFFGLFQIDYTIQHTPIQLRGGKNRQQGRVEVYHSGQWGTICDDKFDQNDARVVCRMIGLEVLHPIFWRGTPGTGRIWMDDLECNGEETDLTGCLFSGWSHNNCQHEEDISVNCDVTEVRLTNGTFAGEGRIEVKHDGEWGSICGNSFNVTAATVICQMLGFNNTKPTIHGHGYFGKAHGKVLMDHLVCKGNETDINQCTFPGWGKRNCRHDEDVGISCATPVRLVGGPIPSKGRLEVYHAGKWGTVCNDGFDTKDAIVVCRTLGFLTSHPVVYSNVNFGLSTLNTSMDDLACDGTEHDISACKFRGWGSSSCNHRKDVVVQCQTRVRLVDGPTPSRGRVEVMYRGEWGTICDDSFGQEEATVVCRMLGYHNSNYRLYGSSHYNEGLGKIWMDDLSCDGSESDIINCKYPGWGQTDCSHTEDVSLDCVVVINAGQGTVNVYHESQWGSVCDDKFDVDDAKVICGMIGHHTLSPTVYSQAHFGQRSGPIWLDAVRCSGKESDLGSCSYKGWGKHDCSHSEDAGVDCVATIKDTLTVNCENQQWGAAVNLTSLKYLYKDAIRPDKMIISFQNCTGMIYDDLVLFQQHYDDCGSSKTTNDTYDFVIYRNEIVYLDHGIRKWTAPLECKKQRTTRIAHYHLYPNKRFVLSDVNFFYDWVSRISDKIPYAFKQFYFYEITLLDKDPDLTFTVERCSSNHHKNGKRLFRNLINNARAVSNDVSLTKLSRERTLVGQEGNTFPPIPATINDVAINGRWCLTKDGDQFLSKLDNGWGIAVFCTREALMCLGDCNDIYIDATFKSVPRPYMQFLTIHGFYRDRVIPFVYALMTDKHIGSYRQIMRHIKRRYRRLTNNDLSPQNIVSDFETGMITAAETEFPQARMCGCFFHFCRSIWRRLQKEGLQNAFDRRLALRRCVRKMMAIAYLPLAVVRQNFQLFRQDATTQRLCHNCPGLRELLTYFQRNYLNGQFSPVIWNVYQRNMDNRTNNHVECNFQQEMERSSWQTSSKLVVLFEEVKNRREKGEPCPLQPLDEAIDHPFERGSTAFFKKG</sequence>
<feature type="domain" description="SRCR" evidence="8">
    <location>
        <begin position="338"/>
        <end position="439"/>
    </location>
</feature>
<keyword evidence="3 6" id="KW-1015">Disulfide bond</keyword>
<evidence type="ECO:0000313" key="10">
    <source>
        <dbReference type="Proteomes" id="UP000507470"/>
    </source>
</evidence>
<accession>A0A6J8ANF4</accession>
<dbReference type="SUPFAM" id="SSF56487">
    <property type="entry name" value="SRCR-like"/>
    <property type="match status" value="5"/>
</dbReference>
<evidence type="ECO:0000256" key="1">
    <source>
        <dbReference type="ARBA" id="ARBA00022729"/>
    </source>
</evidence>
<dbReference type="OrthoDB" id="6128208at2759"/>
<evidence type="ECO:0000256" key="2">
    <source>
        <dbReference type="ARBA" id="ARBA00022737"/>
    </source>
</evidence>
<evidence type="ECO:0000313" key="9">
    <source>
        <dbReference type="EMBL" id="CAC5369481.1"/>
    </source>
</evidence>
<keyword evidence="10" id="KW-1185">Reference proteome</keyword>
<feature type="domain" description="SRCR" evidence="8">
    <location>
        <begin position="28"/>
        <end position="126"/>
    </location>
</feature>
<evidence type="ECO:0000259" key="8">
    <source>
        <dbReference type="PROSITE" id="PS50287"/>
    </source>
</evidence>
<comment type="caution">
    <text evidence="6">Lacks conserved residue(s) required for the propagation of feature annotation.</text>
</comment>
<dbReference type="Proteomes" id="UP000507470">
    <property type="component" value="Unassembled WGS sequence"/>
</dbReference>
<dbReference type="PROSITE" id="PS00420">
    <property type="entry name" value="SRCR_1"/>
    <property type="match status" value="3"/>
</dbReference>
<proteinExistence type="predicted"/>
<organism evidence="9 10">
    <name type="scientific">Mytilus coruscus</name>
    <name type="common">Sea mussel</name>
    <dbReference type="NCBI Taxonomy" id="42192"/>
    <lineage>
        <taxon>Eukaryota</taxon>
        <taxon>Metazoa</taxon>
        <taxon>Spiralia</taxon>
        <taxon>Lophotrochozoa</taxon>
        <taxon>Mollusca</taxon>
        <taxon>Bivalvia</taxon>
        <taxon>Autobranchia</taxon>
        <taxon>Pteriomorphia</taxon>
        <taxon>Mytilida</taxon>
        <taxon>Mytiloidea</taxon>
        <taxon>Mytilidae</taxon>
        <taxon>Mytilinae</taxon>
        <taxon>Mytilus</taxon>
    </lineage>
</organism>
<evidence type="ECO:0000256" key="6">
    <source>
        <dbReference type="PROSITE-ProRule" id="PRU00196"/>
    </source>
</evidence>
<feature type="domain" description="SRCR" evidence="8">
    <location>
        <begin position="434"/>
        <end position="537"/>
    </location>
</feature>
<evidence type="ECO:0000256" key="4">
    <source>
        <dbReference type="ARBA" id="ARBA00023170"/>
    </source>
</evidence>
<reference evidence="9 10" key="1">
    <citation type="submission" date="2020-06" db="EMBL/GenBank/DDBJ databases">
        <authorList>
            <person name="Li R."/>
            <person name="Bekaert M."/>
        </authorList>
    </citation>
    <scope>NUCLEOTIDE SEQUENCE [LARGE SCALE GENOMIC DNA]</scope>
    <source>
        <strain evidence="10">wild</strain>
    </source>
</reference>
<dbReference type="Pfam" id="PF00530">
    <property type="entry name" value="SRCR"/>
    <property type="match status" value="5"/>
</dbReference>
<feature type="signal peptide" evidence="7">
    <location>
        <begin position="1"/>
        <end position="24"/>
    </location>
</feature>
<dbReference type="FunFam" id="3.10.250.10:FF:000011">
    <property type="entry name" value="Scavenger receptor class A member 5"/>
    <property type="match status" value="3"/>
</dbReference>
<dbReference type="PANTHER" id="PTHR19331">
    <property type="entry name" value="SCAVENGER RECEPTOR DOMAIN-CONTAINING"/>
    <property type="match status" value="1"/>
</dbReference>
<dbReference type="GO" id="GO:0016020">
    <property type="term" value="C:membrane"/>
    <property type="evidence" value="ECO:0007669"/>
    <property type="project" value="InterPro"/>
</dbReference>
<feature type="disulfide bond" evidence="6">
    <location>
        <begin position="408"/>
        <end position="418"/>
    </location>
</feature>
<dbReference type="FunFam" id="3.10.250.10:FF:000001">
    <property type="entry name" value="Lysyl oxidase 4 isoform X1"/>
    <property type="match status" value="1"/>
</dbReference>
<gene>
    <name evidence="9" type="ORF">MCOR_8663</name>
</gene>
<keyword evidence="1 7" id="KW-0732">Signal</keyword>
<feature type="domain" description="SRCR" evidence="8">
    <location>
        <begin position="130"/>
        <end position="231"/>
    </location>
</feature>
<dbReference type="EMBL" id="CACVKT020001605">
    <property type="protein sequence ID" value="CAC5369481.1"/>
    <property type="molecule type" value="Genomic_DNA"/>
</dbReference>
<protein>
    <submittedName>
        <fullName evidence="9">DMBT1</fullName>
    </submittedName>
</protein>
<keyword evidence="4" id="KW-0675">Receptor</keyword>
<evidence type="ECO:0000256" key="7">
    <source>
        <dbReference type="SAM" id="SignalP"/>
    </source>
</evidence>
<dbReference type="SMART" id="SM00202">
    <property type="entry name" value="SR"/>
    <property type="match status" value="5"/>
</dbReference>
<feature type="domain" description="SRCR" evidence="8">
    <location>
        <begin position="234"/>
        <end position="335"/>
    </location>
</feature>
<dbReference type="PANTHER" id="PTHR19331:SF465">
    <property type="entry name" value="EGG PEPTIDE SPERACT RECEPTOR"/>
    <property type="match status" value="1"/>
</dbReference>
<feature type="disulfide bond" evidence="6">
    <location>
        <begin position="200"/>
        <end position="210"/>
    </location>
</feature>
<feature type="disulfide bond" evidence="6">
    <location>
        <begin position="506"/>
        <end position="516"/>
    </location>
</feature>
<dbReference type="PROSITE" id="PS50287">
    <property type="entry name" value="SRCR_2"/>
    <property type="match status" value="5"/>
</dbReference>
<dbReference type="AlphaFoldDB" id="A0A6J8ANF4"/>
<dbReference type="PRINTS" id="PR00258">
    <property type="entry name" value="SPERACTRCPTR"/>
</dbReference>
<feature type="chain" id="PRO_5026909060" evidence="7">
    <location>
        <begin position="25"/>
        <end position="1054"/>
    </location>
</feature>